<dbReference type="Proteomes" id="UP000631418">
    <property type="component" value="Unassembled WGS sequence"/>
</dbReference>
<name>A0AAE2RSV5_CLOBE</name>
<gene>
    <name evidence="1" type="ORF">IS491_21230</name>
</gene>
<accession>A0AAE2RSV5</accession>
<dbReference type="Gene3D" id="3.40.220.10">
    <property type="entry name" value="Leucine Aminopeptidase, subunit E, domain 1"/>
    <property type="match status" value="1"/>
</dbReference>
<protein>
    <submittedName>
        <fullName evidence="1">TIGR02452 family protein</fullName>
    </submittedName>
</protein>
<dbReference type="EMBL" id="JADOEF010000001">
    <property type="protein sequence ID" value="MBF7811145.1"/>
    <property type="molecule type" value="Genomic_DNA"/>
</dbReference>
<dbReference type="AlphaFoldDB" id="A0AAE2RSV5"/>
<dbReference type="RefSeq" id="WP_077836900.1">
    <property type="nucleotide sequence ID" value="NZ_JABFUF010000001.1"/>
</dbReference>
<organism evidence="1 2">
    <name type="scientific">Clostridium beijerinckii</name>
    <name type="common">Clostridium MP</name>
    <dbReference type="NCBI Taxonomy" id="1520"/>
    <lineage>
        <taxon>Bacteria</taxon>
        <taxon>Bacillati</taxon>
        <taxon>Bacillota</taxon>
        <taxon>Clostridia</taxon>
        <taxon>Eubacteriales</taxon>
        <taxon>Clostridiaceae</taxon>
        <taxon>Clostridium</taxon>
    </lineage>
</organism>
<dbReference type="NCBIfam" id="TIGR02452">
    <property type="entry name" value="TIGR02452 family protein"/>
    <property type="match status" value="1"/>
</dbReference>
<reference evidence="1" key="1">
    <citation type="submission" date="2020-11" db="EMBL/GenBank/DDBJ databases">
        <authorList>
            <person name="Thieme N."/>
            <person name="Liebl W."/>
            <person name="Zverlov V."/>
        </authorList>
    </citation>
    <scope>NUCLEOTIDE SEQUENCE</scope>
    <source>
        <strain evidence="1">NT08</strain>
    </source>
</reference>
<dbReference type="InterPro" id="IPR043472">
    <property type="entry name" value="Macro_dom-like"/>
</dbReference>
<evidence type="ECO:0000313" key="1">
    <source>
        <dbReference type="EMBL" id="MBF7811145.1"/>
    </source>
</evidence>
<comment type="caution">
    <text evidence="1">The sequence shown here is derived from an EMBL/GenBank/DDBJ whole genome shotgun (WGS) entry which is preliminary data.</text>
</comment>
<dbReference type="PANTHER" id="PTHR35596:SF1">
    <property type="entry name" value="MICROBIAL-TYPE PARG CATALYTIC DOMAIN-CONTAINING PROTEIN"/>
    <property type="match status" value="1"/>
</dbReference>
<dbReference type="PANTHER" id="PTHR35596">
    <property type="entry name" value="DUF2263 DOMAIN-CONTAINING PROTEIN"/>
    <property type="match status" value="1"/>
</dbReference>
<evidence type="ECO:0000313" key="2">
    <source>
        <dbReference type="Proteomes" id="UP000631418"/>
    </source>
</evidence>
<proteinExistence type="predicted"/>
<sequence>MKHLVFIAIRKNNGDALGAYGCGVFRNDPKLIAQYWRELLINENFISYFDNIIFAVLDNSKNQNCIKAFEGLEK</sequence>
<dbReference type="InterPro" id="IPR012664">
    <property type="entry name" value="CHP02452"/>
</dbReference>